<dbReference type="Pfam" id="PF00293">
    <property type="entry name" value="NUDIX"/>
    <property type="match status" value="1"/>
</dbReference>
<dbReference type="WBParaSite" id="L893_g11113.t1">
    <property type="protein sequence ID" value="L893_g11113.t1"/>
    <property type="gene ID" value="L893_g11113"/>
</dbReference>
<evidence type="ECO:0000256" key="8">
    <source>
        <dbReference type="ARBA" id="ARBA00023211"/>
    </source>
</evidence>
<dbReference type="Gene3D" id="3.90.79.10">
    <property type="entry name" value="Nucleoside Triphosphate Pyrophosphohydrolase"/>
    <property type="match status" value="1"/>
</dbReference>
<comment type="subcellular location">
    <subcellularLocation>
        <location evidence="2">Cytoplasm</location>
    </subcellularLocation>
</comment>
<organism evidence="13 14">
    <name type="scientific">Steinernema glaseri</name>
    <dbReference type="NCBI Taxonomy" id="37863"/>
    <lineage>
        <taxon>Eukaryota</taxon>
        <taxon>Metazoa</taxon>
        <taxon>Ecdysozoa</taxon>
        <taxon>Nematoda</taxon>
        <taxon>Chromadorea</taxon>
        <taxon>Rhabditida</taxon>
        <taxon>Tylenchina</taxon>
        <taxon>Panagrolaimomorpha</taxon>
        <taxon>Strongyloidoidea</taxon>
        <taxon>Steinernematidae</taxon>
        <taxon>Steinernema</taxon>
    </lineage>
</organism>
<dbReference type="PANTHER" id="PTHR23114">
    <property type="entry name" value="M7GPPPN-MRNA HYDROLASE"/>
    <property type="match status" value="1"/>
</dbReference>
<feature type="compositionally biased region" description="Basic residues" evidence="11">
    <location>
        <begin position="536"/>
        <end position="548"/>
    </location>
</feature>
<feature type="compositionally biased region" description="Basic residues" evidence="11">
    <location>
        <begin position="41"/>
        <end position="50"/>
    </location>
</feature>
<dbReference type="PROSITE" id="PS00893">
    <property type="entry name" value="NUDIX_BOX"/>
    <property type="match status" value="1"/>
</dbReference>
<name>A0A1I7XZJ4_9BILA</name>
<keyword evidence="13" id="KW-1185">Reference proteome</keyword>
<dbReference type="GO" id="GO:0003723">
    <property type="term" value="F:RNA binding"/>
    <property type="evidence" value="ECO:0007669"/>
    <property type="project" value="UniProtKB-KW"/>
</dbReference>
<dbReference type="InterPro" id="IPR036189">
    <property type="entry name" value="DCP2_BoxA_sf"/>
</dbReference>
<comment type="catalytic activity">
    <reaction evidence="9">
        <text>a 5'-end (N(7)-methyl 5'-triphosphoguanosine)-ribonucleoside in mRNA + H2O = N(7)-methyl-GDP + a 5'-end phospho-ribonucleoside in mRNA + 2 H(+)</text>
        <dbReference type="Rhea" id="RHEA:67484"/>
        <dbReference type="Rhea" id="RHEA-COMP:15692"/>
        <dbReference type="Rhea" id="RHEA-COMP:17167"/>
        <dbReference type="ChEBI" id="CHEBI:15377"/>
        <dbReference type="ChEBI" id="CHEBI:15378"/>
        <dbReference type="ChEBI" id="CHEBI:63714"/>
        <dbReference type="ChEBI" id="CHEBI:138282"/>
        <dbReference type="ChEBI" id="CHEBI:156461"/>
        <dbReference type="EC" id="3.6.1.62"/>
    </reaction>
    <physiologicalReaction direction="left-to-right" evidence="9">
        <dbReference type="Rhea" id="RHEA:67485"/>
    </physiologicalReaction>
</comment>
<dbReference type="PANTHER" id="PTHR23114:SF17">
    <property type="entry name" value="M7GPPPN-MRNA HYDROLASE"/>
    <property type="match status" value="1"/>
</dbReference>
<feature type="domain" description="Nudix hydrolase" evidence="12">
    <location>
        <begin position="138"/>
        <end position="269"/>
    </location>
</feature>
<dbReference type="PROSITE" id="PS51462">
    <property type="entry name" value="NUDIX"/>
    <property type="match status" value="1"/>
</dbReference>
<comment type="similarity">
    <text evidence="3">Belongs to the Nudix hydrolase family. DCP2 subfamily.</text>
</comment>
<dbReference type="GO" id="GO:0000184">
    <property type="term" value="P:nuclear-transcribed mRNA catabolic process, nonsense-mediated decay"/>
    <property type="evidence" value="ECO:0007669"/>
    <property type="project" value="InterPro"/>
</dbReference>
<evidence type="ECO:0000256" key="9">
    <source>
        <dbReference type="ARBA" id="ARBA00047661"/>
    </source>
</evidence>
<evidence type="ECO:0000256" key="6">
    <source>
        <dbReference type="ARBA" id="ARBA00022801"/>
    </source>
</evidence>
<evidence type="ECO:0000313" key="14">
    <source>
        <dbReference type="WBParaSite" id="L893_g11113.t1"/>
    </source>
</evidence>
<dbReference type="AlphaFoldDB" id="A0A1I7XZJ4"/>
<feature type="compositionally biased region" description="Basic and acidic residues" evidence="11">
    <location>
        <begin position="453"/>
        <end position="468"/>
    </location>
</feature>
<evidence type="ECO:0000256" key="10">
    <source>
        <dbReference type="ARBA" id="ARBA00078183"/>
    </source>
</evidence>
<evidence type="ECO:0000256" key="1">
    <source>
        <dbReference type="ARBA" id="ARBA00001936"/>
    </source>
</evidence>
<dbReference type="CDD" id="cd03672">
    <property type="entry name" value="NUDIX_Dcp2p_Nudt20"/>
    <property type="match status" value="1"/>
</dbReference>
<dbReference type="SMART" id="SM01125">
    <property type="entry name" value="DCP2"/>
    <property type="match status" value="1"/>
</dbReference>
<keyword evidence="7" id="KW-0694">RNA-binding</keyword>
<evidence type="ECO:0000313" key="13">
    <source>
        <dbReference type="Proteomes" id="UP000095287"/>
    </source>
</evidence>
<evidence type="ECO:0000259" key="12">
    <source>
        <dbReference type="PROSITE" id="PS51462"/>
    </source>
</evidence>
<evidence type="ECO:0000256" key="7">
    <source>
        <dbReference type="ARBA" id="ARBA00022884"/>
    </source>
</evidence>
<dbReference type="FunFam" id="3.90.79.10:FF:000003">
    <property type="entry name" value="M7GpppN-mRNA hydrolase isoform 2"/>
    <property type="match status" value="1"/>
</dbReference>
<dbReference type="GO" id="GO:0140933">
    <property type="term" value="F:5'-(N(7)-methylguanosine 5'-triphospho)-[mRNA] hydrolase activity"/>
    <property type="evidence" value="ECO:0007669"/>
    <property type="project" value="UniProtKB-EC"/>
</dbReference>
<dbReference type="SUPFAM" id="SSF140586">
    <property type="entry name" value="Dcp2 domain-like"/>
    <property type="match status" value="1"/>
</dbReference>
<protein>
    <recommendedName>
        <fullName evidence="10">mRNA-decapping enzyme 2</fullName>
    </recommendedName>
</protein>
<dbReference type="Gene3D" id="1.10.10.1050">
    <property type="entry name" value="Dcp2, box A domain"/>
    <property type="match status" value="1"/>
</dbReference>
<sequence>MNSNRQVPNYGRQPSSSGFQKASTSGTGNSGKPAQSGNAAKPHKKNQKRSKIPEDALDDVSFRFINSLPDEEIDEPIRFCFQLEQAHWYYVDFYCDGDSELSLRDFSKQICSRSGDRRLNDYGKNIDSIINQFHQYKQYVPVNGVALLDKTMTYVLLVQGMRATQDSWGFPKGKVNQDEEPVDCAAREVLEEVGYDCSGQINPKKCSQKFIKKTCTRVYFVKDVPLEYEFKPRVRNEIKKIQWFKVCELPNSYFAFVRIRNGPTPRNFFTIWPFVDDLQAYVKNELKLRTGSMVSPKSHLRSHESNRSAFEPVAPGRRQSQNCAIEAALVPQNVAKEAPKPQSAQTFVELLAAVNKKKANQFIPVKETSPQREVTTVDEDALLEPGPSTQRITSIKPDSFLQMFVQSSSGTIPEAEAVSCSALESTAAKDELPGKRSLDVSEKKILAAIGSEAADRRKQRERQSEIRQPKARQHPVNQPVYEAEPEPEPLPGSQDASHSVTPEPEDNNEFYYTPVSERRPTPGPNASITEEGTPTPKRKNKKQKKRKNQQAAPKAVELPCDQKSEEPPSGSQDQGPIYDQGIAIDLQSLLQPSSNIGNSCSVSALTEQMVSDDVNRDRSGSGSISNLSAIKIVPCESWKRPFRINIADLFAKTS</sequence>
<dbReference type="GO" id="GO:0000932">
    <property type="term" value="C:P-body"/>
    <property type="evidence" value="ECO:0007669"/>
    <property type="project" value="TreeGrafter"/>
</dbReference>
<keyword evidence="5" id="KW-0479">Metal-binding</keyword>
<keyword evidence="4" id="KW-0963">Cytoplasm</keyword>
<feature type="region of interest" description="Disordered" evidence="11">
    <location>
        <begin position="294"/>
        <end position="315"/>
    </location>
</feature>
<accession>A0A1I7XZJ4</accession>
<reference evidence="14" key="1">
    <citation type="submission" date="2016-11" db="UniProtKB">
        <authorList>
            <consortium name="WormBaseParasite"/>
        </authorList>
    </citation>
    <scope>IDENTIFICATION</scope>
</reference>
<evidence type="ECO:0000256" key="2">
    <source>
        <dbReference type="ARBA" id="ARBA00004496"/>
    </source>
</evidence>
<dbReference type="SUPFAM" id="SSF55811">
    <property type="entry name" value="Nudix"/>
    <property type="match status" value="1"/>
</dbReference>
<proteinExistence type="inferred from homology"/>
<feature type="region of interest" description="Disordered" evidence="11">
    <location>
        <begin position="1"/>
        <end position="52"/>
    </location>
</feature>
<feature type="compositionally biased region" description="Polar residues" evidence="11">
    <location>
        <begin position="1"/>
        <end position="38"/>
    </location>
</feature>
<evidence type="ECO:0000256" key="5">
    <source>
        <dbReference type="ARBA" id="ARBA00022723"/>
    </source>
</evidence>
<dbReference type="Pfam" id="PF05026">
    <property type="entry name" value="DCP2"/>
    <property type="match status" value="1"/>
</dbReference>
<keyword evidence="8" id="KW-0464">Manganese</keyword>
<dbReference type="InterPro" id="IPR020084">
    <property type="entry name" value="NUDIX_hydrolase_CS"/>
</dbReference>
<comment type="cofactor">
    <cofactor evidence="1">
        <name>Mn(2+)</name>
        <dbReference type="ChEBI" id="CHEBI:29035"/>
    </cofactor>
</comment>
<dbReference type="GO" id="GO:0030145">
    <property type="term" value="F:manganese ion binding"/>
    <property type="evidence" value="ECO:0007669"/>
    <property type="project" value="InterPro"/>
</dbReference>
<dbReference type="InterPro" id="IPR007722">
    <property type="entry name" value="DCP2_BoxA"/>
</dbReference>
<dbReference type="Proteomes" id="UP000095287">
    <property type="component" value="Unplaced"/>
</dbReference>
<dbReference type="InterPro" id="IPR000086">
    <property type="entry name" value="NUDIX_hydrolase_dom"/>
</dbReference>
<dbReference type="InterPro" id="IPR044099">
    <property type="entry name" value="Dcp2_NUDIX"/>
</dbReference>
<feature type="region of interest" description="Disordered" evidence="11">
    <location>
        <begin position="450"/>
        <end position="580"/>
    </location>
</feature>
<dbReference type="InterPro" id="IPR015797">
    <property type="entry name" value="NUDIX_hydrolase-like_dom_sf"/>
</dbReference>
<evidence type="ECO:0000256" key="3">
    <source>
        <dbReference type="ARBA" id="ARBA00005279"/>
    </source>
</evidence>
<dbReference type="GO" id="GO:0000290">
    <property type="term" value="P:deadenylation-dependent decapping of nuclear-transcribed mRNA"/>
    <property type="evidence" value="ECO:0007669"/>
    <property type="project" value="InterPro"/>
</dbReference>
<evidence type="ECO:0000256" key="4">
    <source>
        <dbReference type="ARBA" id="ARBA00022490"/>
    </source>
</evidence>
<keyword evidence="6" id="KW-0378">Hydrolase</keyword>
<evidence type="ECO:0000256" key="11">
    <source>
        <dbReference type="SAM" id="MobiDB-lite"/>
    </source>
</evidence>